<dbReference type="OrthoDB" id="20844at2759"/>
<reference evidence="2 3" key="1">
    <citation type="journal article" date="2018" name="MBio">
        <title>Comparative Genomics Reveals the Core Gene Toolbox for the Fungus-Insect Symbiosis.</title>
        <authorList>
            <person name="Wang Y."/>
            <person name="Stata M."/>
            <person name="Wang W."/>
            <person name="Stajich J.E."/>
            <person name="White M.M."/>
            <person name="Moncalvo J.M."/>
        </authorList>
    </citation>
    <scope>NUCLEOTIDE SEQUENCE [LARGE SCALE GENOMIC DNA]</scope>
    <source>
        <strain evidence="2 3">SC-DP-2</strain>
    </source>
</reference>
<dbReference type="Proteomes" id="UP000245609">
    <property type="component" value="Unassembled WGS sequence"/>
</dbReference>
<dbReference type="Pfam" id="PF04004">
    <property type="entry name" value="Leo1"/>
    <property type="match status" value="1"/>
</dbReference>
<dbReference type="GO" id="GO:1990269">
    <property type="term" value="F:RNA polymerase II C-terminal domain phosphoserine binding"/>
    <property type="evidence" value="ECO:0007669"/>
    <property type="project" value="TreeGrafter"/>
</dbReference>
<keyword evidence="3" id="KW-1185">Reference proteome</keyword>
<dbReference type="STRING" id="133381.A0A2T9ZER8"/>
<feature type="compositionally biased region" description="Polar residues" evidence="1">
    <location>
        <begin position="119"/>
        <end position="137"/>
    </location>
</feature>
<dbReference type="GO" id="GO:0016593">
    <property type="term" value="C:Cdc73/Paf1 complex"/>
    <property type="evidence" value="ECO:0007669"/>
    <property type="project" value="InterPro"/>
</dbReference>
<evidence type="ECO:0000256" key="1">
    <source>
        <dbReference type="SAM" id="MobiDB-lite"/>
    </source>
</evidence>
<dbReference type="EMBL" id="MBFS01000280">
    <property type="protein sequence ID" value="PVV03093.1"/>
    <property type="molecule type" value="Genomic_DNA"/>
</dbReference>
<feature type="compositionally biased region" description="Acidic residues" evidence="1">
    <location>
        <begin position="567"/>
        <end position="596"/>
    </location>
</feature>
<accession>A0A2T9ZER8</accession>
<dbReference type="PANTHER" id="PTHR23146:SF0">
    <property type="entry name" value="RNA POLYMERASE-ASSOCIATED PROTEIN LEO1"/>
    <property type="match status" value="1"/>
</dbReference>
<organism evidence="2 3">
    <name type="scientific">Smittium megazygosporum</name>
    <dbReference type="NCBI Taxonomy" id="133381"/>
    <lineage>
        <taxon>Eukaryota</taxon>
        <taxon>Fungi</taxon>
        <taxon>Fungi incertae sedis</taxon>
        <taxon>Zoopagomycota</taxon>
        <taxon>Kickxellomycotina</taxon>
        <taxon>Harpellomycetes</taxon>
        <taxon>Harpellales</taxon>
        <taxon>Legeriomycetaceae</taxon>
        <taxon>Smittium</taxon>
    </lineage>
</organism>
<feature type="compositionally biased region" description="Basic and acidic residues" evidence="1">
    <location>
        <begin position="167"/>
        <end position="178"/>
    </location>
</feature>
<dbReference type="GO" id="GO:0006368">
    <property type="term" value="P:transcription elongation by RNA polymerase II"/>
    <property type="evidence" value="ECO:0007669"/>
    <property type="project" value="InterPro"/>
</dbReference>
<proteinExistence type="predicted"/>
<dbReference type="PANTHER" id="PTHR23146">
    <property type="entry name" value="LEO1 PROTEIN"/>
    <property type="match status" value="1"/>
</dbReference>
<comment type="caution">
    <text evidence="2">The sequence shown here is derived from an EMBL/GenBank/DDBJ whole genome shotgun (WGS) entry which is preliminary data.</text>
</comment>
<feature type="compositionally biased region" description="Polar residues" evidence="1">
    <location>
        <begin position="82"/>
        <end position="93"/>
    </location>
</feature>
<feature type="region of interest" description="Disordered" evidence="1">
    <location>
        <begin position="506"/>
        <end position="684"/>
    </location>
</feature>
<evidence type="ECO:0000313" key="3">
    <source>
        <dbReference type="Proteomes" id="UP000245609"/>
    </source>
</evidence>
<feature type="compositionally biased region" description="Polar residues" evidence="1">
    <location>
        <begin position="1"/>
        <end position="16"/>
    </location>
</feature>
<feature type="compositionally biased region" description="Basic and acidic residues" evidence="1">
    <location>
        <begin position="642"/>
        <end position="657"/>
    </location>
</feature>
<dbReference type="AlphaFoldDB" id="A0A2T9ZER8"/>
<evidence type="ECO:0000313" key="2">
    <source>
        <dbReference type="EMBL" id="PVV03093.1"/>
    </source>
</evidence>
<name>A0A2T9ZER8_9FUNG</name>
<feature type="compositionally biased region" description="Polar residues" evidence="1">
    <location>
        <begin position="153"/>
        <end position="166"/>
    </location>
</feature>
<feature type="region of interest" description="Disordered" evidence="1">
    <location>
        <begin position="1"/>
        <end position="193"/>
    </location>
</feature>
<gene>
    <name evidence="2" type="ORF">BB560_002457</name>
</gene>
<feature type="compositionally biased region" description="Basic and acidic residues" evidence="1">
    <location>
        <begin position="520"/>
        <end position="535"/>
    </location>
</feature>
<sequence length="684" mass="77731">MDDNTDSNISGSQQDTQTDDFEPSKSEVTDTFTMSSPSSFAKETEITGNSNERGPSVRNSPVKDPSSPHQEDSFDHLFEADSPQSPTGDQSYDNADPPNDGEKPNHVENTLFGSDDENTSNNYVASNSQDSPFSRSNDALDLEDEDQNEKNKFGSQDRNNLDQSSDIETKRQTKREFSSSDQESANGQDEDEVEFEHVKLMEVELLDKPTIASDDSRTIVAKLPTGVRFDPHAFDDESWYDIFEEERDAFFKNFKKSGKNQQSLMDEWLNHVQTVIENTARWTYINTESTNTKVPVSNAYLVKWDTGAMTMQIGDADPFVVERTSLVSNPDSQINNNNNNNNANTRPVNQFAVVHHTDEDLLQTQDRISESWIIRSENTSQIKKLTNSTRSIGLNSGYFYSDKKRKEDSVLKDEDKYLLPGLSTLAETAKGTSAFQKKRFGSRVGTTGGTKFFIPDKDPEIVAKEEEMAEEAREKAARKLELSKRKQQDRFEAELPSFKRAYKNAKLNQDSANEDSSIEIVDRPRGIESREERLSKYNTSSRFSRDSRNQQGFSGGQSYSSNRYGNEDSDDNFIADDDEEIDEGSYDDEFGEDEYSDDHRERKSKSRPHKRNFDLLTDEESANDNNDSSYHSPKRVNTKSDQYNRGESNAEKRKINGNDEQSSNDRGYSRPTPKKRVLILSDEE</sequence>
<protein>
    <submittedName>
        <fullName evidence="2">Uncharacterized protein</fullName>
    </submittedName>
</protein>
<feature type="compositionally biased region" description="Polar residues" evidence="1">
    <location>
        <begin position="29"/>
        <end position="59"/>
    </location>
</feature>
<dbReference type="InterPro" id="IPR007149">
    <property type="entry name" value="Leo1"/>
</dbReference>
<dbReference type="GO" id="GO:0032968">
    <property type="term" value="P:positive regulation of transcription elongation by RNA polymerase II"/>
    <property type="evidence" value="ECO:0007669"/>
    <property type="project" value="TreeGrafter"/>
</dbReference>
<feature type="compositionally biased region" description="Low complexity" evidence="1">
    <location>
        <begin position="550"/>
        <end position="561"/>
    </location>
</feature>
<feature type="compositionally biased region" description="Basic and acidic residues" evidence="1">
    <location>
        <begin position="69"/>
        <end position="79"/>
    </location>
</feature>